<proteinExistence type="predicted"/>
<accession>A0AAV6S3H5</accession>
<dbReference type="Proteomes" id="UP000693946">
    <property type="component" value="Linkage Group LG16"/>
</dbReference>
<reference evidence="1 2" key="1">
    <citation type="journal article" date="2021" name="Sci. Rep.">
        <title>Chromosome anchoring in Senegalese sole (Solea senegalensis) reveals sex-associated markers and genome rearrangements in flatfish.</title>
        <authorList>
            <person name="Guerrero-Cozar I."/>
            <person name="Gomez-Garrido J."/>
            <person name="Berbel C."/>
            <person name="Martinez-Blanch J.F."/>
            <person name="Alioto T."/>
            <person name="Claros M.G."/>
            <person name="Gagnaire P.A."/>
            <person name="Manchado M."/>
        </authorList>
    </citation>
    <scope>NUCLEOTIDE SEQUENCE [LARGE SCALE GENOMIC DNA]</scope>
    <source>
        <strain evidence="1">Sse05_10M</strain>
    </source>
</reference>
<evidence type="ECO:0000313" key="2">
    <source>
        <dbReference type="Proteomes" id="UP000693946"/>
    </source>
</evidence>
<organism evidence="1 2">
    <name type="scientific">Solea senegalensis</name>
    <name type="common">Senegalese sole</name>
    <dbReference type="NCBI Taxonomy" id="28829"/>
    <lineage>
        <taxon>Eukaryota</taxon>
        <taxon>Metazoa</taxon>
        <taxon>Chordata</taxon>
        <taxon>Craniata</taxon>
        <taxon>Vertebrata</taxon>
        <taxon>Euteleostomi</taxon>
        <taxon>Actinopterygii</taxon>
        <taxon>Neopterygii</taxon>
        <taxon>Teleostei</taxon>
        <taxon>Neoteleostei</taxon>
        <taxon>Acanthomorphata</taxon>
        <taxon>Carangaria</taxon>
        <taxon>Pleuronectiformes</taxon>
        <taxon>Pleuronectoidei</taxon>
        <taxon>Soleidae</taxon>
        <taxon>Solea</taxon>
    </lineage>
</organism>
<keyword evidence="2" id="KW-1185">Reference proteome</keyword>
<evidence type="ECO:0000313" key="1">
    <source>
        <dbReference type="EMBL" id="KAG7510947.1"/>
    </source>
</evidence>
<protein>
    <submittedName>
        <fullName evidence="1">Uncharacterized protein</fullName>
    </submittedName>
</protein>
<comment type="caution">
    <text evidence="1">The sequence shown here is derived from an EMBL/GenBank/DDBJ whole genome shotgun (WGS) entry which is preliminary data.</text>
</comment>
<name>A0AAV6S3H5_SOLSE</name>
<dbReference type="EMBL" id="JAGKHQ010000008">
    <property type="protein sequence ID" value="KAG7510947.1"/>
    <property type="molecule type" value="Genomic_DNA"/>
</dbReference>
<gene>
    <name evidence="1" type="ORF">JOB18_036543</name>
</gene>
<dbReference type="AlphaFoldDB" id="A0AAV6S3H5"/>
<sequence length="82" mass="9641">MQQDRPNLRVHLLQQQQQSRPNLRVHLLLQQQQSRPNLRIQLQQEDGPKPPCPKLRVHLLQQSRDLTCALTSNRTTLGFNLM</sequence>